<dbReference type="PANTHER" id="PTHR47043">
    <property type="entry name" value="UDP-N-ACETYLGLUCOSAMINE TRANSFERASE SUBUNIT ALG13"/>
    <property type="match status" value="1"/>
</dbReference>
<dbReference type="EMBL" id="QVQW01000013">
    <property type="protein sequence ID" value="RKU46626.1"/>
    <property type="molecule type" value="Genomic_DNA"/>
</dbReference>
<dbReference type="GO" id="GO:0043541">
    <property type="term" value="C:UDP-N-acetylglucosamine transferase complex"/>
    <property type="evidence" value="ECO:0007669"/>
    <property type="project" value="TreeGrafter"/>
</dbReference>
<evidence type="ECO:0000256" key="1">
    <source>
        <dbReference type="ARBA" id="ARBA00011198"/>
    </source>
</evidence>
<reference evidence="9 10" key="1">
    <citation type="submission" date="2018-08" db="EMBL/GenBank/DDBJ databases">
        <title>Draft genome of the lignicolous fungus Coniochaeta pulveracea.</title>
        <authorList>
            <person name="Borstlap C.J."/>
            <person name="De Witt R.N."/>
            <person name="Botha A."/>
            <person name="Volschenk H."/>
        </authorList>
    </citation>
    <scope>NUCLEOTIDE SEQUENCE [LARGE SCALE GENOMIC DNA]</scope>
    <source>
        <strain evidence="9 10">CAB683</strain>
    </source>
</reference>
<evidence type="ECO:0000256" key="2">
    <source>
        <dbReference type="ARBA" id="ARBA00012614"/>
    </source>
</evidence>
<evidence type="ECO:0000256" key="3">
    <source>
        <dbReference type="ARBA" id="ARBA00017468"/>
    </source>
</evidence>
<evidence type="ECO:0000259" key="8">
    <source>
        <dbReference type="Pfam" id="PF04101"/>
    </source>
</evidence>
<evidence type="ECO:0000256" key="6">
    <source>
        <dbReference type="ARBA" id="ARBA00048184"/>
    </source>
</evidence>
<dbReference type="Proteomes" id="UP000275385">
    <property type="component" value="Unassembled WGS sequence"/>
</dbReference>
<keyword evidence="7 9" id="KW-0328">Glycosyltransferase</keyword>
<gene>
    <name evidence="7 9" type="primary">ALG13</name>
    <name evidence="9" type="ORF">DL546_007312</name>
</gene>
<evidence type="ECO:0000256" key="5">
    <source>
        <dbReference type="ARBA" id="ARBA00032061"/>
    </source>
</evidence>
<comment type="subunit">
    <text evidence="1 7">Heterodimer with ALG14 to form a functional enzyme.</text>
</comment>
<dbReference type="GO" id="GO:0006488">
    <property type="term" value="P:dolichol-linked oligosaccharide biosynthetic process"/>
    <property type="evidence" value="ECO:0007669"/>
    <property type="project" value="TreeGrafter"/>
</dbReference>
<keyword evidence="7 9" id="KW-0808">Transferase</keyword>
<comment type="function">
    <text evidence="4 7">Involved in protein N-glycosylation. Essential for the second step of the dolichol-linked oligosaccharide pathway.</text>
</comment>
<keyword evidence="7" id="KW-0256">Endoplasmic reticulum</keyword>
<dbReference type="AlphaFoldDB" id="A0A420YFC7"/>
<dbReference type="Gene3D" id="3.40.50.2000">
    <property type="entry name" value="Glycogen Phosphorylase B"/>
    <property type="match status" value="1"/>
</dbReference>
<comment type="similarity">
    <text evidence="7">Belongs to the glycosyltransferase 28 family.</text>
</comment>
<accession>A0A420YFC7</accession>
<name>A0A420YFC7_9PEZI</name>
<organism evidence="9 10">
    <name type="scientific">Coniochaeta pulveracea</name>
    <dbReference type="NCBI Taxonomy" id="177199"/>
    <lineage>
        <taxon>Eukaryota</taxon>
        <taxon>Fungi</taxon>
        <taxon>Dikarya</taxon>
        <taxon>Ascomycota</taxon>
        <taxon>Pezizomycotina</taxon>
        <taxon>Sordariomycetes</taxon>
        <taxon>Sordariomycetidae</taxon>
        <taxon>Coniochaetales</taxon>
        <taxon>Coniochaetaceae</taxon>
        <taxon>Coniochaeta</taxon>
    </lineage>
</organism>
<evidence type="ECO:0000256" key="7">
    <source>
        <dbReference type="RuleBase" id="RU362128"/>
    </source>
</evidence>
<sequence>MSLSSSTTTVVPSGRLPRRCFVTAGSVVSYRALLASVLRPEFLRALADLDFDTLEVQCGDDLTWFAEQVDKLDIEEKLDIKAIDWSPSLCDNMLECRGVSGVRAPGVVIAHAGAGTIMEAFRYQCPLIVVANPDLMNNHQQELADECAAKGYAVVGELGHLDKALHDSRSLISTLNLADLPPYEDPDLPLPETERKDILDRILLTCYYPDESFERFISDGATIRSTDAVKSVDRNDPSLAHPAQVPGIRG</sequence>
<dbReference type="STRING" id="177199.A0A420YFC7"/>
<comment type="subcellular location">
    <subcellularLocation>
        <location evidence="7">Endoplasmic reticulum</location>
    </subcellularLocation>
</comment>
<protein>
    <recommendedName>
        <fullName evidence="3 7">UDP-N-acetylglucosamine transferase subunit ALG13</fullName>
        <ecNumber evidence="2 7">2.4.1.141</ecNumber>
    </recommendedName>
    <alternativeName>
        <fullName evidence="5 7">Asparagine-linked glycosylation protein 13</fullName>
    </alternativeName>
</protein>
<feature type="domain" description="Glycosyl transferase family 28 C-terminal" evidence="8">
    <location>
        <begin position="104"/>
        <end position="154"/>
    </location>
</feature>
<dbReference type="EC" id="2.4.1.141" evidence="2 7"/>
<dbReference type="GO" id="GO:0004577">
    <property type="term" value="F:N-acetylglucosaminyldiphosphodolichol N-acetylglucosaminyltransferase activity"/>
    <property type="evidence" value="ECO:0007669"/>
    <property type="project" value="UniProtKB-EC"/>
</dbReference>
<keyword evidence="10" id="KW-1185">Reference proteome</keyword>
<dbReference type="SUPFAM" id="SSF53756">
    <property type="entry name" value="UDP-Glycosyltransferase/glycogen phosphorylase"/>
    <property type="match status" value="1"/>
</dbReference>
<evidence type="ECO:0000313" key="9">
    <source>
        <dbReference type="EMBL" id="RKU46626.1"/>
    </source>
</evidence>
<dbReference type="InterPro" id="IPR007235">
    <property type="entry name" value="Glyco_trans_28_C"/>
</dbReference>
<dbReference type="InterPro" id="IPR052474">
    <property type="entry name" value="UDP-GlcNAc_transferase"/>
</dbReference>
<proteinExistence type="inferred from homology"/>
<comment type="caution">
    <text evidence="9">The sequence shown here is derived from an EMBL/GenBank/DDBJ whole genome shotgun (WGS) entry which is preliminary data.</text>
</comment>
<dbReference type="Pfam" id="PF04101">
    <property type="entry name" value="Glyco_tran_28_C"/>
    <property type="match status" value="1"/>
</dbReference>
<dbReference type="PANTHER" id="PTHR47043:SF1">
    <property type="entry name" value="UDP-N-ACETYLGLUCOSAMINE TRANSFERASE SUBUNIT ALG13"/>
    <property type="match status" value="1"/>
</dbReference>
<dbReference type="OrthoDB" id="20273at2759"/>
<comment type="catalytic activity">
    <reaction evidence="6">
        <text>an N-acetyl-alpha-D-glucosaminyl-diphospho-di-trans,poly-cis-dolichol + UDP-N-acetyl-alpha-D-glucosamine = an N,N'-diacetylchitobiosyl-diphospho-di-trans,poly-cis-dolichol + UDP + H(+)</text>
        <dbReference type="Rhea" id="RHEA:23380"/>
        <dbReference type="Rhea" id="RHEA-COMP:19507"/>
        <dbReference type="Rhea" id="RHEA-COMP:19510"/>
        <dbReference type="ChEBI" id="CHEBI:15378"/>
        <dbReference type="ChEBI" id="CHEBI:57269"/>
        <dbReference type="ChEBI" id="CHEBI:57705"/>
        <dbReference type="ChEBI" id="CHEBI:58223"/>
        <dbReference type="ChEBI" id="CHEBI:58427"/>
        <dbReference type="EC" id="2.4.1.141"/>
    </reaction>
</comment>
<evidence type="ECO:0000313" key="10">
    <source>
        <dbReference type="Proteomes" id="UP000275385"/>
    </source>
</evidence>
<evidence type="ECO:0000256" key="4">
    <source>
        <dbReference type="ARBA" id="ARBA00024804"/>
    </source>
</evidence>